<feature type="compositionally biased region" description="Basic and acidic residues" evidence="1">
    <location>
        <begin position="254"/>
        <end position="287"/>
    </location>
</feature>
<accession>M5FUG2</accession>
<sequence length="333" mass="37584">MDGSACDERLGGMWWQGQQKLVSVLGEWSQFRRPLRINSISQLWVPTIRKIMSYQRIRPSTMQVTYFTRWVLPPQAEVLRVDDDEEAGWVEREMGMRLGRLTRREVGELSGPLRQTPRYITHGLAFSSVARPLSPSSSSASSVLYGASTLNTDLSLTSPLLLPSYAFSPLPQILLGRTARAVYRSLTQTRDEHGQSKTALSSLLPQSLPLHAKIPISDRATAAVLRASGWKEVFGGVADVFLDGWTDTPEEEYQEQKAEKRTGMTRAQREELGERRKRQAEENWRLAQEDREIEQGLAPGGDGARGVMQRRERMRVGMSGVFSHPDKIDTWDV</sequence>
<dbReference type="RefSeq" id="XP_040626012.1">
    <property type="nucleotide sequence ID" value="XM_040770571.1"/>
</dbReference>
<dbReference type="HOGENOM" id="CLU_834249_0_0_1"/>
<reference evidence="2 3" key="1">
    <citation type="journal article" date="2012" name="Science">
        <title>The Paleozoic origin of enzymatic lignin decomposition reconstructed from 31 fungal genomes.</title>
        <authorList>
            <person name="Floudas D."/>
            <person name="Binder M."/>
            <person name="Riley R."/>
            <person name="Barry K."/>
            <person name="Blanchette R.A."/>
            <person name="Henrissat B."/>
            <person name="Martinez A.T."/>
            <person name="Otillar R."/>
            <person name="Spatafora J.W."/>
            <person name="Yadav J.S."/>
            <person name="Aerts A."/>
            <person name="Benoit I."/>
            <person name="Boyd A."/>
            <person name="Carlson A."/>
            <person name="Copeland A."/>
            <person name="Coutinho P.M."/>
            <person name="de Vries R.P."/>
            <person name="Ferreira P."/>
            <person name="Findley K."/>
            <person name="Foster B."/>
            <person name="Gaskell J."/>
            <person name="Glotzer D."/>
            <person name="Gorecki P."/>
            <person name="Heitman J."/>
            <person name="Hesse C."/>
            <person name="Hori C."/>
            <person name="Igarashi K."/>
            <person name="Jurgens J.A."/>
            <person name="Kallen N."/>
            <person name="Kersten P."/>
            <person name="Kohler A."/>
            <person name="Kuees U."/>
            <person name="Kumar T.K.A."/>
            <person name="Kuo A."/>
            <person name="LaButti K."/>
            <person name="Larrondo L.F."/>
            <person name="Lindquist E."/>
            <person name="Ling A."/>
            <person name="Lombard V."/>
            <person name="Lucas S."/>
            <person name="Lundell T."/>
            <person name="Martin R."/>
            <person name="McLaughlin D.J."/>
            <person name="Morgenstern I."/>
            <person name="Morin E."/>
            <person name="Murat C."/>
            <person name="Nagy L.G."/>
            <person name="Nolan M."/>
            <person name="Ohm R.A."/>
            <person name="Patyshakuliyeva A."/>
            <person name="Rokas A."/>
            <person name="Ruiz-Duenas F.J."/>
            <person name="Sabat G."/>
            <person name="Salamov A."/>
            <person name="Samejima M."/>
            <person name="Schmutz J."/>
            <person name="Slot J.C."/>
            <person name="St John F."/>
            <person name="Stenlid J."/>
            <person name="Sun H."/>
            <person name="Sun S."/>
            <person name="Syed K."/>
            <person name="Tsang A."/>
            <person name="Wiebenga A."/>
            <person name="Young D."/>
            <person name="Pisabarro A."/>
            <person name="Eastwood D.C."/>
            <person name="Martin F."/>
            <person name="Cullen D."/>
            <person name="Grigoriev I.V."/>
            <person name="Hibbett D.S."/>
        </authorList>
    </citation>
    <scope>NUCLEOTIDE SEQUENCE [LARGE SCALE GENOMIC DNA]</scope>
    <source>
        <strain evidence="2 3">DJM-731 SS1</strain>
    </source>
</reference>
<protein>
    <submittedName>
        <fullName evidence="2">Uncharacterized protein</fullName>
    </submittedName>
</protein>
<proteinExistence type="predicted"/>
<organism evidence="2 3">
    <name type="scientific">Dacryopinax primogenitus (strain DJM 731)</name>
    <name type="common">Brown rot fungus</name>
    <dbReference type="NCBI Taxonomy" id="1858805"/>
    <lineage>
        <taxon>Eukaryota</taxon>
        <taxon>Fungi</taxon>
        <taxon>Dikarya</taxon>
        <taxon>Basidiomycota</taxon>
        <taxon>Agaricomycotina</taxon>
        <taxon>Dacrymycetes</taxon>
        <taxon>Dacrymycetales</taxon>
        <taxon>Dacrymycetaceae</taxon>
        <taxon>Dacryopinax</taxon>
    </lineage>
</organism>
<name>M5FUG2_DACPD</name>
<feature type="region of interest" description="Disordered" evidence="1">
    <location>
        <begin position="249"/>
        <end position="287"/>
    </location>
</feature>
<evidence type="ECO:0000313" key="3">
    <source>
        <dbReference type="Proteomes" id="UP000030653"/>
    </source>
</evidence>
<evidence type="ECO:0000313" key="2">
    <source>
        <dbReference type="EMBL" id="EJT99114.1"/>
    </source>
</evidence>
<keyword evidence="3" id="KW-1185">Reference proteome</keyword>
<dbReference type="Proteomes" id="UP000030653">
    <property type="component" value="Unassembled WGS sequence"/>
</dbReference>
<dbReference type="EMBL" id="JH795871">
    <property type="protein sequence ID" value="EJT99114.1"/>
    <property type="molecule type" value="Genomic_DNA"/>
</dbReference>
<dbReference type="AlphaFoldDB" id="M5FUG2"/>
<evidence type="ECO:0000256" key="1">
    <source>
        <dbReference type="SAM" id="MobiDB-lite"/>
    </source>
</evidence>
<gene>
    <name evidence="2" type="ORF">DACRYDRAFT_118380</name>
</gene>
<dbReference type="OrthoDB" id="10543281at2759"/>
<dbReference type="GeneID" id="63685633"/>